<name>A0ABU3Z723_9FIRM</name>
<comment type="caution">
    <text evidence="1">The sequence shown here is derived from an EMBL/GenBank/DDBJ whole genome shotgun (WGS) entry which is preliminary data.</text>
</comment>
<protein>
    <recommendedName>
        <fullName evidence="3">UDP-N-acetylglucosamine--N-acetylmuramyl-(Pentapeptide) pyrophosphoryl-undecaprenol N-acetylglucosamine transferase</fullName>
    </recommendedName>
</protein>
<sequence length="81" mass="8967">MNLPVVLVNALPGQERANAQHLEEQGCAVWIRKNELADTVDGLLKNEDKLKQMALACGNDKKDSALEIVQILDHMLESNTN</sequence>
<dbReference type="EMBL" id="JAWJZB010000002">
    <property type="protein sequence ID" value="MDV5087698.1"/>
    <property type="molecule type" value="Genomic_DNA"/>
</dbReference>
<dbReference type="Proteomes" id="UP001272515">
    <property type="component" value="Unassembled WGS sequence"/>
</dbReference>
<evidence type="ECO:0000313" key="1">
    <source>
        <dbReference type="EMBL" id="MDV5087698.1"/>
    </source>
</evidence>
<dbReference type="Gene3D" id="3.40.50.2000">
    <property type="entry name" value="Glycogen Phosphorylase B"/>
    <property type="match status" value="1"/>
</dbReference>
<evidence type="ECO:0000313" key="2">
    <source>
        <dbReference type="Proteomes" id="UP001272515"/>
    </source>
</evidence>
<reference evidence="1 2" key="1">
    <citation type="submission" date="2023-10" db="EMBL/GenBank/DDBJ databases">
        <title>Veillonella sp. nov., isolated from a pig farm feces dump.</title>
        <authorList>
            <person name="Chang Y.-H."/>
        </authorList>
    </citation>
    <scope>NUCLEOTIDE SEQUENCE [LARGE SCALE GENOMIC DNA]</scope>
    <source>
        <strain evidence="1 2">YH-vei2233</strain>
    </source>
</reference>
<evidence type="ECO:0008006" key="3">
    <source>
        <dbReference type="Google" id="ProtNLM"/>
    </source>
</evidence>
<dbReference type="SUPFAM" id="SSF53756">
    <property type="entry name" value="UDP-Glycosyltransferase/glycogen phosphorylase"/>
    <property type="match status" value="1"/>
</dbReference>
<accession>A0ABU3Z723</accession>
<gene>
    <name evidence="1" type="ORF">RVY80_02405</name>
</gene>
<proteinExistence type="predicted"/>
<dbReference type="RefSeq" id="WP_317329519.1">
    <property type="nucleotide sequence ID" value="NZ_JAWJZA010000022.1"/>
</dbReference>
<organism evidence="1 2">
    <name type="scientific">Veillonella absiana</name>
    <dbReference type="NCBI Taxonomy" id="3079305"/>
    <lineage>
        <taxon>Bacteria</taxon>
        <taxon>Bacillati</taxon>
        <taxon>Bacillota</taxon>
        <taxon>Negativicutes</taxon>
        <taxon>Veillonellales</taxon>
        <taxon>Veillonellaceae</taxon>
        <taxon>Veillonella</taxon>
    </lineage>
</organism>
<keyword evidence="2" id="KW-1185">Reference proteome</keyword>